<dbReference type="InterPro" id="IPR047817">
    <property type="entry name" value="ABC2_TM_bact-type"/>
</dbReference>
<keyword evidence="5" id="KW-1003">Cell membrane</keyword>
<comment type="similarity">
    <text evidence="5">Belongs to the ABC-2 integral membrane protein family.</text>
</comment>
<gene>
    <name evidence="7" type="ORF">NP439_02360</name>
</gene>
<keyword evidence="2 5" id="KW-0812">Transmembrane</keyword>
<feature type="transmembrane region" description="Helical" evidence="5">
    <location>
        <begin position="102"/>
        <end position="128"/>
    </location>
</feature>
<dbReference type="PIRSF" id="PIRSF006648">
    <property type="entry name" value="DrrB"/>
    <property type="match status" value="1"/>
</dbReference>
<dbReference type="PANTHER" id="PTHR43229:SF2">
    <property type="entry name" value="NODULATION PROTEIN J"/>
    <property type="match status" value="1"/>
</dbReference>
<dbReference type="Proteomes" id="UP001059773">
    <property type="component" value="Chromosome"/>
</dbReference>
<protein>
    <recommendedName>
        <fullName evidence="5">Transport permease protein</fullName>
    </recommendedName>
</protein>
<keyword evidence="4 5" id="KW-0472">Membrane</keyword>
<keyword evidence="5" id="KW-0813">Transport</keyword>
<evidence type="ECO:0000259" key="6">
    <source>
        <dbReference type="PROSITE" id="PS51012"/>
    </source>
</evidence>
<dbReference type="PANTHER" id="PTHR43229">
    <property type="entry name" value="NODULATION PROTEIN J"/>
    <property type="match status" value="1"/>
</dbReference>
<evidence type="ECO:0000256" key="2">
    <source>
        <dbReference type="ARBA" id="ARBA00022692"/>
    </source>
</evidence>
<evidence type="ECO:0000256" key="4">
    <source>
        <dbReference type="ARBA" id="ARBA00023136"/>
    </source>
</evidence>
<feature type="domain" description="ABC transmembrane type-2" evidence="6">
    <location>
        <begin position="23"/>
        <end position="252"/>
    </location>
</feature>
<dbReference type="InterPro" id="IPR013525">
    <property type="entry name" value="ABC2_TM"/>
</dbReference>
<dbReference type="Pfam" id="PF01061">
    <property type="entry name" value="ABC2_membrane"/>
    <property type="match status" value="1"/>
</dbReference>
<feature type="transmembrane region" description="Helical" evidence="5">
    <location>
        <begin position="60"/>
        <end position="82"/>
    </location>
</feature>
<dbReference type="PROSITE" id="PS51012">
    <property type="entry name" value="ABC_TM2"/>
    <property type="match status" value="1"/>
</dbReference>
<dbReference type="InterPro" id="IPR051784">
    <property type="entry name" value="Nod_factor_ABC_transporter"/>
</dbReference>
<dbReference type="EMBL" id="CP101914">
    <property type="protein sequence ID" value="UUI03559.1"/>
    <property type="molecule type" value="Genomic_DNA"/>
</dbReference>
<evidence type="ECO:0000256" key="3">
    <source>
        <dbReference type="ARBA" id="ARBA00022989"/>
    </source>
</evidence>
<feature type="transmembrane region" description="Helical" evidence="5">
    <location>
        <begin position="21"/>
        <end position="48"/>
    </location>
</feature>
<dbReference type="RefSeq" id="WP_256708618.1">
    <property type="nucleotide sequence ID" value="NZ_CP101914.1"/>
</dbReference>
<evidence type="ECO:0000313" key="8">
    <source>
        <dbReference type="Proteomes" id="UP001059773"/>
    </source>
</evidence>
<proteinExistence type="inferred from homology"/>
<dbReference type="InterPro" id="IPR000412">
    <property type="entry name" value="ABC_2_transport"/>
</dbReference>
<name>A0ABY5JUT0_9BACI</name>
<evidence type="ECO:0000313" key="7">
    <source>
        <dbReference type="EMBL" id="UUI03559.1"/>
    </source>
</evidence>
<accession>A0ABY5JUT0</accession>
<keyword evidence="3 5" id="KW-1133">Transmembrane helix</keyword>
<evidence type="ECO:0000256" key="1">
    <source>
        <dbReference type="ARBA" id="ARBA00004141"/>
    </source>
</evidence>
<comment type="subcellular location">
    <subcellularLocation>
        <location evidence="5">Cell membrane</location>
        <topology evidence="5">Multi-pass membrane protein</topology>
    </subcellularLocation>
    <subcellularLocation>
        <location evidence="1">Membrane</location>
        <topology evidence="1">Multi-pass membrane protein</topology>
    </subcellularLocation>
</comment>
<evidence type="ECO:0000256" key="5">
    <source>
        <dbReference type="RuleBase" id="RU361157"/>
    </source>
</evidence>
<feature type="transmembrane region" description="Helical" evidence="5">
    <location>
        <begin position="170"/>
        <end position="190"/>
    </location>
</feature>
<feature type="transmembrane region" description="Helical" evidence="5">
    <location>
        <begin position="140"/>
        <end position="163"/>
    </location>
</feature>
<sequence>MNVIMDSWYMMRRNLSHIVRSPFIIAINLVQPILWMLLFSTVFANIVHMPGFAASSYIDFLSPGIVVMSTLMAGSYAGMGIIADYKQGVLNRFLVTPVHRSFIIIGSLVQNVVTLVIQSFMMIGIALIMGARFEGGISGIALLILCSVLLGIAFGALSIALAITIRKEEGLTSAVAFSTMPLLFMSGLFMPLQFVPGWMQIVASLNPVNWAIEAGRGALTANNDGNILFYIAYLLIFAIIAIYLAVYAFKRYQRSV</sequence>
<organism evidence="7 8">
    <name type="scientific">Oceanobacillus jeddahense</name>
    <dbReference type="NCBI Taxonomy" id="1462527"/>
    <lineage>
        <taxon>Bacteria</taxon>
        <taxon>Bacillati</taxon>
        <taxon>Bacillota</taxon>
        <taxon>Bacilli</taxon>
        <taxon>Bacillales</taxon>
        <taxon>Bacillaceae</taxon>
        <taxon>Oceanobacillus</taxon>
    </lineage>
</organism>
<reference evidence="7" key="1">
    <citation type="submission" date="2022-07" db="EMBL/GenBank/DDBJ databases">
        <title>FELIX.</title>
        <authorList>
            <person name="Wan K.H."/>
            <person name="Park S."/>
            <person name="Lawrence Q."/>
            <person name="Eichenberger J.P."/>
            <person name="Booth B.W."/>
            <person name="Piaggio A.J."/>
            <person name="Chandler J.C."/>
            <person name="Franklin A.B."/>
            <person name="Celniker S.E."/>
        </authorList>
    </citation>
    <scope>NUCLEOTIDE SEQUENCE</scope>
    <source>
        <strain evidence="7">QA-1986 374</strain>
    </source>
</reference>
<keyword evidence="8" id="KW-1185">Reference proteome</keyword>
<feature type="transmembrane region" description="Helical" evidence="5">
    <location>
        <begin position="227"/>
        <end position="249"/>
    </location>
</feature>